<organism evidence="4">
    <name type="scientific">Mesocestoides corti</name>
    <name type="common">Flatworm</name>
    <dbReference type="NCBI Taxonomy" id="53468"/>
    <lineage>
        <taxon>Eukaryota</taxon>
        <taxon>Metazoa</taxon>
        <taxon>Spiralia</taxon>
        <taxon>Lophotrochozoa</taxon>
        <taxon>Platyhelminthes</taxon>
        <taxon>Cestoda</taxon>
        <taxon>Eucestoda</taxon>
        <taxon>Cyclophyllidea</taxon>
        <taxon>Mesocestoididae</taxon>
        <taxon>Mesocestoides</taxon>
    </lineage>
</organism>
<dbReference type="GO" id="GO:0005737">
    <property type="term" value="C:cytoplasm"/>
    <property type="evidence" value="ECO:0007669"/>
    <property type="project" value="TreeGrafter"/>
</dbReference>
<dbReference type="InterPro" id="IPR028086">
    <property type="entry name" value="FNIP_C_dom"/>
</dbReference>
<dbReference type="GO" id="GO:0042030">
    <property type="term" value="F:ATPase inhibitor activity"/>
    <property type="evidence" value="ECO:0007669"/>
    <property type="project" value="TreeGrafter"/>
</dbReference>
<proteinExistence type="predicted"/>
<feature type="domain" description="Folliculin-interacting protein C-terminal" evidence="3">
    <location>
        <begin position="986"/>
        <end position="1083"/>
    </location>
</feature>
<dbReference type="PANTHER" id="PTHR21634">
    <property type="entry name" value="RE13835P"/>
    <property type="match status" value="1"/>
</dbReference>
<dbReference type="PANTHER" id="PTHR21634:SF9">
    <property type="entry name" value="RE13835P"/>
    <property type="match status" value="1"/>
</dbReference>
<feature type="region of interest" description="Disordered" evidence="1">
    <location>
        <begin position="790"/>
        <end position="809"/>
    </location>
</feature>
<dbReference type="Pfam" id="PF14637">
    <property type="entry name" value="FNIP_M"/>
    <property type="match status" value="1"/>
</dbReference>
<feature type="domain" description="Folliculin-interacting protein middle" evidence="2">
    <location>
        <begin position="163"/>
        <end position="443"/>
    </location>
</feature>
<name>A0A5K3EPI0_MESCO</name>
<feature type="region of interest" description="Disordered" evidence="1">
    <location>
        <begin position="665"/>
        <end position="697"/>
    </location>
</feature>
<reference evidence="4" key="1">
    <citation type="submission" date="2019-11" db="UniProtKB">
        <authorList>
            <consortium name="WormBaseParasite"/>
        </authorList>
    </citation>
    <scope>IDENTIFICATION</scope>
</reference>
<evidence type="ECO:0000313" key="4">
    <source>
        <dbReference type="WBParaSite" id="MCU_002091-RA"/>
    </source>
</evidence>
<dbReference type="GO" id="GO:0051087">
    <property type="term" value="F:protein-folding chaperone binding"/>
    <property type="evidence" value="ECO:0007669"/>
    <property type="project" value="TreeGrafter"/>
</dbReference>
<sequence length="1099" mass="118897">MSLAFIKRAFSFKRNVEEHQIEDFLRCYHSEGPFSTTQLSKYFRKNALRLLVIQKSTGSIIFDSLLNKDQSRLPVFGTGVNKVSLVDLAFGACPLSKQRILKSSIKVHDLKLSRQVLLTCVYHTPAKRVRTTNSVSFARSPSENINAFNTWSNSSLKLPSTDVEVAICILINIDWALPLSKSNSGGFSHTVKQEFSNDLAARFYALLFDHFLHVSVLFQTLSDTIGRLLSAPEASKASSGSTYHTPKGSGGDIHEKINRAFMDFQRAFRDLCIPRICRPVWSSLSLAFASQYDALNGSRNLQDRNLDLYENFPLSLGPLSVQYESLSGSFVRGCLCSLISKRMPKDRCHFLAQLVTGILMHHRGWISTVMPKTQNPAAIPKWTVCEAPSDDYTHVLTSEGWVENLLMNQHLVQAGCGLSRHFCEDSRLLTNSGTVLSTTIIFGSGGGGGLQQQQHRDRLLALLYLSSYFLRPPHILLRAHEQLPDLGLADLYDLEQRKRKRHRGSGNYRRKSSSQVSTSVLAAQRSGVVETHDSGIASQEDLSATVLQSLQQYSASAGSSPSHPPVGASAICLPGRLTHEQCRLAEAAAQALVSRERAAAKQLQQNQLPISQQPPPTTSLYADPPALSTHREHTWTVGMTGRNRNVVSNLLTGVASGGSGELSGALPHSSLAPNMTSASASTGAPSVSSSISPTSTLANNSNELTEIPLLIEKWYDNEWDSCWCLGEGIGPSVLGRNYRSGGNAGCRMSPTSLRSGDVTVHYGSSVEHYSLMDNDDSVEVGTVCHADMEASDDTTQNSTGGGGGSGGPELTLHTPIGASVLEHYTSGLALQATTESAVAFRTRLVADLTAWLHFAPALLQRAVAPPPIFRPSSHTHLPTSSEHQQNAFRCSALLVNVDASTVELLTVRSSVNTAATNTSSRTSTSPFDSVASSSRRATASNLRSFSPTSTRIKSGRTEVNRKSSVTSDSDHSVDEESEGTPTSHSRILTPSPLIISLLESVKFVYEKSGGCSSIALRHLESGLQSLCTQGCMLADLLVPSITSPDGGVDVPLILKQRPEAVASILGCHRADLPLLLTIASSLSCKAAAAIETYELDQIW</sequence>
<feature type="region of interest" description="Disordered" evidence="1">
    <location>
        <begin position="913"/>
        <end position="986"/>
    </location>
</feature>
<feature type="compositionally biased region" description="Basic residues" evidence="1">
    <location>
        <begin position="499"/>
        <end position="512"/>
    </location>
</feature>
<feature type="compositionally biased region" description="Low complexity" evidence="1">
    <location>
        <begin position="676"/>
        <end position="697"/>
    </location>
</feature>
<dbReference type="InterPro" id="IPR028085">
    <property type="entry name" value="FNIP_mid_dom"/>
</dbReference>
<evidence type="ECO:0000256" key="1">
    <source>
        <dbReference type="SAM" id="MobiDB-lite"/>
    </source>
</evidence>
<dbReference type="Pfam" id="PF14638">
    <property type="entry name" value="FNIP_C"/>
    <property type="match status" value="1"/>
</dbReference>
<evidence type="ECO:0000259" key="3">
    <source>
        <dbReference type="Pfam" id="PF14638"/>
    </source>
</evidence>
<accession>A0A5K3EPI0</accession>
<dbReference type="WBParaSite" id="MCU_002091-RA">
    <property type="protein sequence ID" value="MCU_002091-RA"/>
    <property type="gene ID" value="MCU_002091"/>
</dbReference>
<evidence type="ECO:0000259" key="2">
    <source>
        <dbReference type="Pfam" id="PF14637"/>
    </source>
</evidence>
<protein>
    <submittedName>
        <fullName evidence="4">FNIP_C domain-containing protein</fullName>
    </submittedName>
</protein>
<feature type="compositionally biased region" description="Low complexity" evidence="1">
    <location>
        <begin position="913"/>
        <end position="944"/>
    </location>
</feature>
<dbReference type="AlphaFoldDB" id="A0A5K3EPI0"/>
<feature type="region of interest" description="Disordered" evidence="1">
    <location>
        <begin position="499"/>
        <end position="518"/>
    </location>
</feature>